<name>A0A5K3FT14_MESCO</name>
<dbReference type="Gene3D" id="3.40.33.10">
    <property type="entry name" value="CAP"/>
    <property type="match status" value="1"/>
</dbReference>
<dbReference type="InterPro" id="IPR035940">
    <property type="entry name" value="CAP_sf"/>
</dbReference>
<organism evidence="1">
    <name type="scientific">Mesocestoides corti</name>
    <name type="common">Flatworm</name>
    <dbReference type="NCBI Taxonomy" id="53468"/>
    <lineage>
        <taxon>Eukaryota</taxon>
        <taxon>Metazoa</taxon>
        <taxon>Spiralia</taxon>
        <taxon>Lophotrochozoa</taxon>
        <taxon>Platyhelminthes</taxon>
        <taxon>Cestoda</taxon>
        <taxon>Eucestoda</taxon>
        <taxon>Cyclophyllidea</taxon>
        <taxon>Mesocestoididae</taxon>
        <taxon>Mesocestoides</taxon>
    </lineage>
</organism>
<dbReference type="WBParaSite" id="MCU_010292-RA">
    <property type="protein sequence ID" value="MCU_010292-RA"/>
    <property type="gene ID" value="MCU_010292"/>
</dbReference>
<reference evidence="1" key="1">
    <citation type="submission" date="2019-11" db="UniProtKB">
        <authorList>
            <consortium name="WormBaseParasite"/>
        </authorList>
    </citation>
    <scope>IDENTIFICATION</scope>
</reference>
<dbReference type="SUPFAM" id="SSF55797">
    <property type="entry name" value="PR-1-like"/>
    <property type="match status" value="1"/>
</dbReference>
<protein>
    <submittedName>
        <fullName evidence="1">SCP domain-containing protein</fullName>
    </submittedName>
</protein>
<proteinExistence type="predicted"/>
<evidence type="ECO:0000313" key="1">
    <source>
        <dbReference type="WBParaSite" id="MCU_010292-RA"/>
    </source>
</evidence>
<dbReference type="AlphaFoldDB" id="A0A5K3FT14"/>
<sequence>MNMLSYSEEMEHLAVKWTSKCLFECPSIYSAFDGTGMLLKRTAKSKPRFQGVGWTAKYASNYNYDSNICKSNCEHCKVVSINLYTRIHLKLIIIIDRVP</sequence>
<accession>A0A5K3FT14</accession>